<dbReference type="CDD" id="cd06267">
    <property type="entry name" value="PBP1_LacI_sugar_binding-like"/>
    <property type="match status" value="1"/>
</dbReference>
<evidence type="ECO:0000313" key="5">
    <source>
        <dbReference type="EMBL" id="MBC5722121.1"/>
    </source>
</evidence>
<evidence type="ECO:0000259" key="4">
    <source>
        <dbReference type="PROSITE" id="PS50932"/>
    </source>
</evidence>
<evidence type="ECO:0000256" key="2">
    <source>
        <dbReference type="ARBA" id="ARBA00023125"/>
    </source>
</evidence>
<dbReference type="InterPro" id="IPR028082">
    <property type="entry name" value="Peripla_BP_I"/>
</dbReference>
<evidence type="ECO:0000313" key="6">
    <source>
        <dbReference type="Proteomes" id="UP000628736"/>
    </source>
</evidence>
<dbReference type="SUPFAM" id="SSF47413">
    <property type="entry name" value="lambda repressor-like DNA-binding domains"/>
    <property type="match status" value="1"/>
</dbReference>
<dbReference type="PRINTS" id="PR00036">
    <property type="entry name" value="HTHLACI"/>
</dbReference>
<dbReference type="GO" id="GO:0003700">
    <property type="term" value="F:DNA-binding transcription factor activity"/>
    <property type="evidence" value="ECO:0007669"/>
    <property type="project" value="TreeGrafter"/>
</dbReference>
<dbReference type="PROSITE" id="PS50932">
    <property type="entry name" value="HTH_LACI_2"/>
    <property type="match status" value="1"/>
</dbReference>
<keyword evidence="1" id="KW-0805">Transcription regulation</keyword>
<comment type="caution">
    <text evidence="5">The sequence shown here is derived from an EMBL/GenBank/DDBJ whole genome shotgun (WGS) entry which is preliminary data.</text>
</comment>
<feature type="domain" description="HTH lacI-type" evidence="4">
    <location>
        <begin position="6"/>
        <end position="52"/>
    </location>
</feature>
<dbReference type="Gene3D" id="1.10.260.40">
    <property type="entry name" value="lambda repressor-like DNA-binding domains"/>
    <property type="match status" value="1"/>
</dbReference>
<dbReference type="InterPro" id="IPR000843">
    <property type="entry name" value="HTH_LacI"/>
</dbReference>
<dbReference type="CDD" id="cd01392">
    <property type="entry name" value="HTH_LacI"/>
    <property type="match status" value="1"/>
</dbReference>
<name>A0A8J6MCR4_9FIRM</name>
<dbReference type="SMART" id="SM00354">
    <property type="entry name" value="HTH_LACI"/>
    <property type="match status" value="1"/>
</dbReference>
<dbReference type="Pfam" id="PF13377">
    <property type="entry name" value="Peripla_BP_3"/>
    <property type="match status" value="1"/>
</dbReference>
<dbReference type="PROSITE" id="PS00356">
    <property type="entry name" value="HTH_LACI_1"/>
    <property type="match status" value="1"/>
</dbReference>
<dbReference type="AlphaFoldDB" id="A0A8J6MCR4"/>
<dbReference type="SUPFAM" id="SSF53822">
    <property type="entry name" value="Periplasmic binding protein-like I"/>
    <property type="match status" value="1"/>
</dbReference>
<dbReference type="InterPro" id="IPR046335">
    <property type="entry name" value="LacI/GalR-like_sensor"/>
</dbReference>
<dbReference type="PANTHER" id="PTHR30146:SF145">
    <property type="entry name" value="RIBOSE OPERON REPRESSOR"/>
    <property type="match status" value="1"/>
</dbReference>
<keyword evidence="6" id="KW-1185">Reference proteome</keyword>
<keyword evidence="2 5" id="KW-0238">DNA-binding</keyword>
<dbReference type="Pfam" id="PF00356">
    <property type="entry name" value="LacI"/>
    <property type="match status" value="1"/>
</dbReference>
<dbReference type="EMBL" id="JACOPO010000002">
    <property type="protein sequence ID" value="MBC5722121.1"/>
    <property type="molecule type" value="Genomic_DNA"/>
</dbReference>
<keyword evidence="3" id="KW-0804">Transcription</keyword>
<proteinExistence type="predicted"/>
<gene>
    <name evidence="5" type="ORF">H8S11_04735</name>
</gene>
<dbReference type="Gene3D" id="3.40.50.2300">
    <property type="match status" value="2"/>
</dbReference>
<reference evidence="5" key="1">
    <citation type="submission" date="2020-08" db="EMBL/GenBank/DDBJ databases">
        <title>Genome public.</title>
        <authorList>
            <person name="Liu C."/>
            <person name="Sun Q."/>
        </authorList>
    </citation>
    <scope>NUCLEOTIDE SEQUENCE</scope>
    <source>
        <strain evidence="5">NSJ-23</strain>
    </source>
</reference>
<dbReference type="InterPro" id="IPR010982">
    <property type="entry name" value="Lambda_DNA-bd_dom_sf"/>
</dbReference>
<dbReference type="GO" id="GO:0000976">
    <property type="term" value="F:transcription cis-regulatory region binding"/>
    <property type="evidence" value="ECO:0007669"/>
    <property type="project" value="TreeGrafter"/>
</dbReference>
<organism evidence="5 6">
    <name type="scientific">Flintibacter hominis</name>
    <dbReference type="NCBI Taxonomy" id="2763048"/>
    <lineage>
        <taxon>Bacteria</taxon>
        <taxon>Bacillati</taxon>
        <taxon>Bacillota</taxon>
        <taxon>Clostridia</taxon>
        <taxon>Eubacteriales</taxon>
        <taxon>Flintibacter</taxon>
    </lineage>
</organism>
<dbReference type="Proteomes" id="UP000628736">
    <property type="component" value="Unassembled WGS sequence"/>
</dbReference>
<sequence>MKRVTVTMHDVARLAGVSQTTVSLILNQSGSASFSQETVNRVYAAAAQLNYKAKRPITQGPRPKTVMVLMANVTNPYYTAMLSSIEDVCYAQGYKVVSCCTYHDTESEKLYMEMAVSNNYPGVILLSPPDNPAAFAEVSAKIPVVTICDRISNLETDIIELNNCLAGRLAAEHLHALGHQRIAVLTSPLKRNTARTERLNGLKAYFAQHLPDNDLVLCIENNSEADNLAERLNDYHAGYLLAQNEKLYDQGVTAIVCINDMLAYGVIDSLRERGISVPEDVSVLGFDNLFYSRLTGVSLTTVDQHTEMLARSAVEVLLQKLKMPPGGAGAAGTVPRYKVECHPQLVARGTTAPPPAQSRLVLK</sequence>
<accession>A0A8J6MCR4</accession>
<dbReference type="RefSeq" id="WP_147572846.1">
    <property type="nucleotide sequence ID" value="NZ_JACOPO010000002.1"/>
</dbReference>
<protein>
    <submittedName>
        <fullName evidence="5">LacI family DNA-binding transcriptional regulator</fullName>
    </submittedName>
</protein>
<evidence type="ECO:0000256" key="3">
    <source>
        <dbReference type="ARBA" id="ARBA00023163"/>
    </source>
</evidence>
<evidence type="ECO:0000256" key="1">
    <source>
        <dbReference type="ARBA" id="ARBA00023015"/>
    </source>
</evidence>
<dbReference type="PANTHER" id="PTHR30146">
    <property type="entry name" value="LACI-RELATED TRANSCRIPTIONAL REPRESSOR"/>
    <property type="match status" value="1"/>
</dbReference>